<organism evidence="9 10">
    <name type="scientific">Allohahella marinimesophila</name>
    <dbReference type="NCBI Taxonomy" id="1054972"/>
    <lineage>
        <taxon>Bacteria</taxon>
        <taxon>Pseudomonadati</taxon>
        <taxon>Pseudomonadota</taxon>
        <taxon>Gammaproteobacteria</taxon>
        <taxon>Oceanospirillales</taxon>
        <taxon>Hahellaceae</taxon>
        <taxon>Allohahella</taxon>
    </lineage>
</organism>
<dbReference type="EMBL" id="BAABBO010000009">
    <property type="protein sequence ID" value="GAA3962211.1"/>
    <property type="molecule type" value="Genomic_DNA"/>
</dbReference>
<dbReference type="Pfam" id="PF08340">
    <property type="entry name" value="YicC-like_C"/>
    <property type="match status" value="1"/>
</dbReference>
<keyword evidence="10" id="KW-1185">Reference proteome</keyword>
<evidence type="ECO:0000313" key="9">
    <source>
        <dbReference type="EMBL" id="GAA3962211.1"/>
    </source>
</evidence>
<evidence type="ECO:0000256" key="1">
    <source>
        <dbReference type="ARBA" id="ARBA00001968"/>
    </source>
</evidence>
<dbReference type="NCBIfam" id="TIGR00255">
    <property type="entry name" value="YicC/YloC family endoribonuclease"/>
    <property type="match status" value="1"/>
</dbReference>
<keyword evidence="4" id="KW-0378">Hydrolase</keyword>
<dbReference type="InterPro" id="IPR005229">
    <property type="entry name" value="YicC/YloC-like"/>
</dbReference>
<comment type="cofactor">
    <cofactor evidence="1">
        <name>a divalent metal cation</name>
        <dbReference type="ChEBI" id="CHEBI:60240"/>
    </cofactor>
</comment>
<evidence type="ECO:0000259" key="7">
    <source>
        <dbReference type="Pfam" id="PF03755"/>
    </source>
</evidence>
<keyword evidence="6" id="KW-0175">Coiled coil</keyword>
<comment type="similarity">
    <text evidence="5">Belongs to the YicC/YloC family.</text>
</comment>
<reference evidence="10" key="1">
    <citation type="journal article" date="2019" name="Int. J. Syst. Evol. Microbiol.">
        <title>The Global Catalogue of Microorganisms (GCM) 10K type strain sequencing project: providing services to taxonomists for standard genome sequencing and annotation.</title>
        <authorList>
            <consortium name="The Broad Institute Genomics Platform"/>
            <consortium name="The Broad Institute Genome Sequencing Center for Infectious Disease"/>
            <person name="Wu L."/>
            <person name="Ma J."/>
        </authorList>
    </citation>
    <scope>NUCLEOTIDE SEQUENCE [LARGE SCALE GENOMIC DNA]</scope>
    <source>
        <strain evidence="10">JCM 17555</strain>
    </source>
</reference>
<dbReference type="Proteomes" id="UP001501337">
    <property type="component" value="Unassembled WGS sequence"/>
</dbReference>
<dbReference type="InterPro" id="IPR013551">
    <property type="entry name" value="YicC-like_C"/>
</dbReference>
<comment type="caution">
    <text evidence="9">The sequence shown here is derived from an EMBL/GenBank/DDBJ whole genome shotgun (WGS) entry which is preliminary data.</text>
</comment>
<evidence type="ECO:0000256" key="3">
    <source>
        <dbReference type="ARBA" id="ARBA00022759"/>
    </source>
</evidence>
<proteinExistence type="inferred from homology"/>
<gene>
    <name evidence="9" type="ORF">GCM10022278_20270</name>
</gene>
<evidence type="ECO:0000256" key="6">
    <source>
        <dbReference type="SAM" id="Coils"/>
    </source>
</evidence>
<evidence type="ECO:0000259" key="8">
    <source>
        <dbReference type="Pfam" id="PF08340"/>
    </source>
</evidence>
<sequence length="288" mass="32984">MLNSMTAYARKESQTETGTLVWELRSVNHRYLEPSIRLPDGFREIDAELRSVMRSHVQRGKVECMLRYEASSGQVQPIEVNLELVTELHSAMDRIARILDNPAHISALDILQFPGVWQRGEDDLESIQQDALTLFAEALEELCAMRAREGARILPMIETRIDGIRAQVRAVRDQLPIIMDRQADAIRARIADLQEQIDDHRIEQELVIMLQKADVAEELDRLESHLKEIGNNLVKNEPVGRRLDFLMQELNREANTLSSKSLASSTSQQAVEIKVLIEQMREQIQNIE</sequence>
<evidence type="ECO:0000256" key="5">
    <source>
        <dbReference type="ARBA" id="ARBA00035648"/>
    </source>
</evidence>
<evidence type="ECO:0000256" key="4">
    <source>
        <dbReference type="ARBA" id="ARBA00022801"/>
    </source>
</evidence>
<dbReference type="InterPro" id="IPR013527">
    <property type="entry name" value="YicC-like_N"/>
</dbReference>
<name>A0ABP7PA18_9GAMM</name>
<feature type="coiled-coil region" evidence="6">
    <location>
        <begin position="183"/>
        <end position="232"/>
    </location>
</feature>
<dbReference type="RefSeq" id="WP_344805906.1">
    <property type="nucleotide sequence ID" value="NZ_BAABBO010000009.1"/>
</dbReference>
<protein>
    <submittedName>
        <fullName evidence="9">YicC family protein</fullName>
    </submittedName>
</protein>
<evidence type="ECO:0000313" key="10">
    <source>
        <dbReference type="Proteomes" id="UP001501337"/>
    </source>
</evidence>
<dbReference type="PANTHER" id="PTHR30636:SF3">
    <property type="entry name" value="UPF0701 PROTEIN YICC"/>
    <property type="match status" value="1"/>
</dbReference>
<evidence type="ECO:0000256" key="2">
    <source>
        <dbReference type="ARBA" id="ARBA00022722"/>
    </source>
</evidence>
<feature type="domain" description="Endoribonuclease YicC-like C-terminal" evidence="8">
    <location>
        <begin position="173"/>
        <end position="288"/>
    </location>
</feature>
<dbReference type="Pfam" id="PF03755">
    <property type="entry name" value="YicC-like_N"/>
    <property type="match status" value="1"/>
</dbReference>
<keyword evidence="2" id="KW-0540">Nuclease</keyword>
<feature type="domain" description="Endoribonuclease YicC-like N-terminal" evidence="7">
    <location>
        <begin position="3"/>
        <end position="153"/>
    </location>
</feature>
<accession>A0ABP7PA18</accession>
<dbReference type="PANTHER" id="PTHR30636">
    <property type="entry name" value="UPF0701 PROTEIN YICC"/>
    <property type="match status" value="1"/>
</dbReference>
<keyword evidence="3" id="KW-0255">Endonuclease</keyword>